<comment type="caution">
    <text evidence="2">The sequence shown here is derived from an EMBL/GenBank/DDBJ whole genome shotgun (WGS) entry which is preliminary data.</text>
</comment>
<dbReference type="GO" id="GO:0004029">
    <property type="term" value="F:aldehyde dehydrogenase (NAD+) activity"/>
    <property type="evidence" value="ECO:0007669"/>
    <property type="project" value="TreeGrafter"/>
</dbReference>
<organism evidence="2 3">
    <name type="scientific">Candidatus Aphodomorpha intestinavium</name>
    <dbReference type="NCBI Taxonomy" id="2840672"/>
    <lineage>
        <taxon>Bacteria</taxon>
        <taxon>Bacillati</taxon>
        <taxon>Bacillota</taxon>
        <taxon>Clostridia</taxon>
        <taxon>Eubacteriales</taxon>
        <taxon>Candidatus Aphodomorpha</taxon>
    </lineage>
</organism>
<dbReference type="EMBL" id="DVNZ01000113">
    <property type="protein sequence ID" value="HIU94208.1"/>
    <property type="molecule type" value="Genomic_DNA"/>
</dbReference>
<sequence length="271" mass="30011">IHTAGLINIGSRNLDQVEQVNVGGTRNVLELCRRHHVLKFVYISSVHAIPEQPQGVTMTEVSSFAPERVVGAYAKSKAAATQLVLDAARDGLDATVVHPSGIIGPDDYGKGHMTQMIESYLNGSLTACVEGGYDFVDVRDVAEGVIEAAEHGRRGECYILSGGYVRVRDLLDRLHEITGRRRVSTVLPMWFARLTAPLAELFYRIRGEAPLYTRYSLFTLTSNAKFSCAKARRDLGYHARDLNATLRDTVLSLMRQGRVKRKKVPAMLLVK</sequence>
<dbReference type="Gene3D" id="3.40.50.720">
    <property type="entry name" value="NAD(P)-binding Rossmann-like Domain"/>
    <property type="match status" value="1"/>
</dbReference>
<name>A0A9D1SSJ6_9FIRM</name>
<dbReference type="PANTHER" id="PTHR48079:SF6">
    <property type="entry name" value="NAD(P)-BINDING DOMAIN-CONTAINING PROTEIN-RELATED"/>
    <property type="match status" value="1"/>
</dbReference>
<accession>A0A9D1SSJ6</accession>
<dbReference type="InterPro" id="IPR036291">
    <property type="entry name" value="NAD(P)-bd_dom_sf"/>
</dbReference>
<dbReference type="PANTHER" id="PTHR48079">
    <property type="entry name" value="PROTEIN YEEZ"/>
    <property type="match status" value="1"/>
</dbReference>
<dbReference type="GO" id="GO:0005737">
    <property type="term" value="C:cytoplasm"/>
    <property type="evidence" value="ECO:0007669"/>
    <property type="project" value="TreeGrafter"/>
</dbReference>
<reference evidence="2" key="2">
    <citation type="journal article" date="2021" name="PeerJ">
        <title>Extensive microbial diversity within the chicken gut microbiome revealed by metagenomics and culture.</title>
        <authorList>
            <person name="Gilroy R."/>
            <person name="Ravi A."/>
            <person name="Getino M."/>
            <person name="Pursley I."/>
            <person name="Horton D.L."/>
            <person name="Alikhan N.F."/>
            <person name="Baker D."/>
            <person name="Gharbi K."/>
            <person name="Hall N."/>
            <person name="Watson M."/>
            <person name="Adriaenssens E.M."/>
            <person name="Foster-Nyarko E."/>
            <person name="Jarju S."/>
            <person name="Secka A."/>
            <person name="Antonio M."/>
            <person name="Oren A."/>
            <person name="Chaudhuri R.R."/>
            <person name="La Ragione R."/>
            <person name="Hildebrand F."/>
            <person name="Pallen M.J."/>
        </authorList>
    </citation>
    <scope>NUCLEOTIDE SEQUENCE</scope>
    <source>
        <strain evidence="2">ChiGjej2B2-16831</strain>
    </source>
</reference>
<dbReference type="InterPro" id="IPR001509">
    <property type="entry name" value="Epimerase_deHydtase"/>
</dbReference>
<evidence type="ECO:0000313" key="3">
    <source>
        <dbReference type="Proteomes" id="UP000824128"/>
    </source>
</evidence>
<protein>
    <submittedName>
        <fullName evidence="2">NAD-dependent epimerase/dehydratase family protein</fullName>
    </submittedName>
</protein>
<dbReference type="InterPro" id="IPR051783">
    <property type="entry name" value="NAD(P)-dependent_oxidoreduct"/>
</dbReference>
<evidence type="ECO:0000313" key="2">
    <source>
        <dbReference type="EMBL" id="HIU94208.1"/>
    </source>
</evidence>
<dbReference type="Pfam" id="PF01370">
    <property type="entry name" value="Epimerase"/>
    <property type="match status" value="1"/>
</dbReference>
<reference evidence="2" key="1">
    <citation type="submission" date="2020-10" db="EMBL/GenBank/DDBJ databases">
        <authorList>
            <person name="Gilroy R."/>
        </authorList>
    </citation>
    <scope>NUCLEOTIDE SEQUENCE</scope>
    <source>
        <strain evidence="2">ChiGjej2B2-16831</strain>
    </source>
</reference>
<feature type="non-terminal residue" evidence="2">
    <location>
        <position position="1"/>
    </location>
</feature>
<dbReference type="Proteomes" id="UP000824128">
    <property type="component" value="Unassembled WGS sequence"/>
</dbReference>
<feature type="domain" description="NAD-dependent epimerase/dehydratase" evidence="1">
    <location>
        <begin position="1"/>
        <end position="156"/>
    </location>
</feature>
<gene>
    <name evidence="2" type="ORF">IAD24_03530</name>
</gene>
<evidence type="ECO:0000259" key="1">
    <source>
        <dbReference type="Pfam" id="PF01370"/>
    </source>
</evidence>
<dbReference type="SUPFAM" id="SSF51735">
    <property type="entry name" value="NAD(P)-binding Rossmann-fold domains"/>
    <property type="match status" value="1"/>
</dbReference>
<proteinExistence type="predicted"/>
<dbReference type="AlphaFoldDB" id="A0A9D1SSJ6"/>